<dbReference type="RefSeq" id="WP_316070598.1">
    <property type="nucleotide sequence ID" value="NZ_JAVNWW010000003.1"/>
</dbReference>
<comment type="caution">
    <text evidence="1">The sequence shown here is derived from an EMBL/GenBank/DDBJ whole genome shotgun (WGS) entry which is preliminary data.</text>
</comment>
<dbReference type="Pfam" id="PF19264">
    <property type="entry name" value="DUF5907"/>
    <property type="match status" value="5"/>
</dbReference>
<dbReference type="InterPro" id="IPR045571">
    <property type="entry name" value="DUF5907"/>
</dbReference>
<dbReference type="EMBL" id="JAVNWW010000003">
    <property type="protein sequence ID" value="MDU0808888.1"/>
    <property type="molecule type" value="Genomic_DNA"/>
</dbReference>
<organism evidence="1 2">
    <name type="scientific">Aquirufa regiilacus</name>
    <dbReference type="NCBI Taxonomy" id="3024868"/>
    <lineage>
        <taxon>Bacteria</taxon>
        <taxon>Pseudomonadati</taxon>
        <taxon>Bacteroidota</taxon>
        <taxon>Cytophagia</taxon>
        <taxon>Cytophagales</taxon>
        <taxon>Flectobacillaceae</taxon>
        <taxon>Aquirufa</taxon>
    </lineage>
</organism>
<evidence type="ECO:0000313" key="2">
    <source>
        <dbReference type="Proteomes" id="UP001249959"/>
    </source>
</evidence>
<dbReference type="Proteomes" id="UP001249959">
    <property type="component" value="Unassembled WGS sequence"/>
</dbReference>
<name>A0ABU3TSQ7_9BACT</name>
<gene>
    <name evidence="1" type="ORF">PQG45_07560</name>
</gene>
<sequence>MVQDAYGLVNVNIGNGNTTATQSMSTAGKYTKFDAVIWDANPKKLKVDVSFDQGKTFTQVSTQTLNYSAYALYAESVDYQNVRSAPTKLSQFTDDIQVVSKKDLDPIKADILKNKQDIQGIQSANLQTTSQVAVINQSITDINVMNDVQNRRLDQLVTQANEVNGVITNLNFTYERLQNKSPDTNLGGTNARDGLYPSQRAVKAYVDAQTTPNATTSIAGKLILAGDLSGTFFAPTVPALITKENTANKSTAANLGSTNPSDVLFPTQKAVKTYIDAQTTPEATTLIQGKVQLAGDLAGTASAPTVPALALKENLTNKSDNLNLGNSTTLYPTQNAVKTYVDAQTTPEATTLIQGKVQLAGDLSGTASAPTVPALVLKENLANKSIATNLGALAASDTLYPSQKAVKTYIDAQTTPNATTNVLGKIQLAGDLSGTATSPSVPGLALKENVVNRSTATNLGATAPSDTLYPTQRAVKTYIDAQTTADATTTTLGKIQLAGDLTGTAAAPRLATNAVKFSNLADSTVTTTKIVDGNITDAKIASMQASKLTGNISVANGGTGVSTLTGMVRGNGTGAFSQASYGSFYDLSNQIAAVADSAVAMKLSNTDFASGISVQNDSQLRFINEGIYNIQFSAQLDRSAGTAAQLVKIWLRKNGVNVPASATEVVISGGLNTAATVASWNFFQNLAAGDQVELMWSVTNPQVYIAFKAATTSPSRPSVPSLIVTVNQVF</sequence>
<accession>A0ABU3TSQ7</accession>
<evidence type="ECO:0008006" key="3">
    <source>
        <dbReference type="Google" id="ProtNLM"/>
    </source>
</evidence>
<proteinExistence type="predicted"/>
<keyword evidence="2" id="KW-1185">Reference proteome</keyword>
<reference evidence="1 2" key="1">
    <citation type="submission" date="2023-09" db="EMBL/GenBank/DDBJ databases">
        <title>Aquirufa genomes.</title>
        <authorList>
            <person name="Pitt A."/>
        </authorList>
    </citation>
    <scope>NUCLEOTIDE SEQUENCE [LARGE SCALE GENOMIC DNA]</scope>
    <source>
        <strain evidence="1 2">LEOWEIH-7C</strain>
    </source>
</reference>
<protein>
    <recommendedName>
        <fullName evidence="3">DUF1983 domain-containing protein</fullName>
    </recommendedName>
</protein>
<evidence type="ECO:0000313" key="1">
    <source>
        <dbReference type="EMBL" id="MDU0808888.1"/>
    </source>
</evidence>